<dbReference type="Proteomes" id="UP001055172">
    <property type="component" value="Unassembled WGS sequence"/>
</dbReference>
<organism evidence="1 2">
    <name type="scientific">Colletotrichum liriopes</name>
    <dbReference type="NCBI Taxonomy" id="708192"/>
    <lineage>
        <taxon>Eukaryota</taxon>
        <taxon>Fungi</taxon>
        <taxon>Dikarya</taxon>
        <taxon>Ascomycota</taxon>
        <taxon>Pezizomycotina</taxon>
        <taxon>Sordariomycetes</taxon>
        <taxon>Hypocreomycetidae</taxon>
        <taxon>Glomerellales</taxon>
        <taxon>Glomerellaceae</taxon>
        <taxon>Colletotrichum</taxon>
        <taxon>Colletotrichum spaethianum species complex</taxon>
    </lineage>
</organism>
<name>A0AA37GYV2_9PEZI</name>
<dbReference type="AlphaFoldDB" id="A0AA37GYV2"/>
<protein>
    <submittedName>
        <fullName evidence="1">Uncharacterized protein</fullName>
    </submittedName>
</protein>
<reference evidence="1 2" key="1">
    <citation type="submission" date="2021-07" db="EMBL/GenBank/DDBJ databases">
        <title>Genome data of Colletotrichum spaethianum.</title>
        <authorList>
            <person name="Utami Y.D."/>
            <person name="Hiruma K."/>
        </authorList>
    </citation>
    <scope>NUCLEOTIDE SEQUENCE [LARGE SCALE GENOMIC DNA]</scope>
    <source>
        <strain evidence="1 2">MAFF 242679</strain>
    </source>
</reference>
<evidence type="ECO:0000313" key="1">
    <source>
        <dbReference type="EMBL" id="GJC89853.1"/>
    </source>
</evidence>
<comment type="caution">
    <text evidence="1">The sequence shown here is derived from an EMBL/GenBank/DDBJ whole genome shotgun (WGS) entry which is preliminary data.</text>
</comment>
<dbReference type="EMBL" id="BPPX01000046">
    <property type="protein sequence ID" value="GJC89853.1"/>
    <property type="molecule type" value="Genomic_DNA"/>
</dbReference>
<proteinExistence type="predicted"/>
<accession>A0AA37GYV2</accession>
<sequence length="69" mass="7403">MAHGNNHITLLFEQPHIHDNPAAMSGQEAHEVGFLGLGWAFAMDKTTCRLKLADDKGCCSGSTPFTTAC</sequence>
<keyword evidence="2" id="KW-1185">Reference proteome</keyword>
<evidence type="ECO:0000313" key="2">
    <source>
        <dbReference type="Proteomes" id="UP001055172"/>
    </source>
</evidence>
<gene>
    <name evidence="1" type="ORF">ColLi_12691</name>
</gene>